<dbReference type="AlphaFoldDB" id="A0A5C3FDV5"/>
<keyword evidence="2" id="KW-1185">Reference proteome</keyword>
<evidence type="ECO:0000313" key="1">
    <source>
        <dbReference type="EMBL" id="SPO41865.1"/>
    </source>
</evidence>
<accession>A0A5C3FDV5</accession>
<name>A0A5C3FDV5_9BASI</name>
<dbReference type="EMBL" id="OOIP01000032">
    <property type="protein sequence ID" value="SPO41865.1"/>
    <property type="molecule type" value="Genomic_DNA"/>
</dbReference>
<sequence length="270" mass="29305">MAVRRCKVEEVYVDPSHATLEAGRGSRAEAMAGSMPCLPACQRAPKICKGVLAPPPSVRPIVEDRRAFVSVCVLVWFKQEMYTAHRCGTAGRRAQSDEWAVGLGLPVPVRSCWQARAGNVASKQASRAWTNLAYEERGCALKCCAAWHGPRDRGDREDVVRQPLLVCGAGRGRVWSPMYPYGLDSIWAVASRARARARARARDRAGASTASPLLLDAASLALWMFSTRAPPPAILALGVLIRSGQIRPCELPYSTVPHLASIPQQLRPAA</sequence>
<gene>
    <name evidence="1" type="ORF">PSFLO_07347</name>
</gene>
<evidence type="ECO:0000313" key="2">
    <source>
        <dbReference type="Proteomes" id="UP000323386"/>
    </source>
</evidence>
<protein>
    <submittedName>
        <fullName evidence="1">Uncharacterized protein</fullName>
    </submittedName>
</protein>
<proteinExistence type="predicted"/>
<dbReference type="Proteomes" id="UP000323386">
    <property type="component" value="Unassembled WGS sequence"/>
</dbReference>
<reference evidence="1 2" key="1">
    <citation type="submission" date="2018-03" db="EMBL/GenBank/DDBJ databases">
        <authorList>
            <person name="Guldener U."/>
        </authorList>
    </citation>
    <scope>NUCLEOTIDE SEQUENCE [LARGE SCALE GENOMIC DNA]</scope>
    <source>
        <strain evidence="1 2">DAOM196992</strain>
    </source>
</reference>
<organism evidence="1 2">
    <name type="scientific">Pseudozyma flocculosa</name>
    <dbReference type="NCBI Taxonomy" id="84751"/>
    <lineage>
        <taxon>Eukaryota</taxon>
        <taxon>Fungi</taxon>
        <taxon>Dikarya</taxon>
        <taxon>Basidiomycota</taxon>
        <taxon>Ustilaginomycotina</taxon>
        <taxon>Ustilaginomycetes</taxon>
        <taxon>Ustilaginales</taxon>
        <taxon>Ustilaginaceae</taxon>
        <taxon>Pseudozyma</taxon>
    </lineage>
</organism>